<dbReference type="EnsemblMetazoa" id="XM_014385780.2">
    <property type="protein sequence ID" value="XP_014241266.1"/>
    <property type="gene ID" value="LOC106661987"/>
</dbReference>
<keyword evidence="8" id="KW-0479">Metal-binding</keyword>
<dbReference type="PIRSF" id="PIRSF018427">
    <property type="entry name" value="Isopntndiph_ism"/>
    <property type="match status" value="1"/>
</dbReference>
<comment type="similarity">
    <text evidence="5">Belongs to the IPP isomerase type 1 family.</text>
</comment>
<dbReference type="GO" id="GO:0046872">
    <property type="term" value="F:metal ion binding"/>
    <property type="evidence" value="ECO:0007669"/>
    <property type="project" value="UniProtKB-KW"/>
</dbReference>
<gene>
    <name evidence="16" type="primary">106661987</name>
</gene>
<evidence type="ECO:0000256" key="7">
    <source>
        <dbReference type="ARBA" id="ARBA00022516"/>
    </source>
</evidence>
<keyword evidence="10" id="KW-0460">Magnesium</keyword>
<dbReference type="GO" id="GO:0004452">
    <property type="term" value="F:isopentenyl-diphosphate delta-isomerase activity"/>
    <property type="evidence" value="ECO:0007669"/>
    <property type="project" value="UniProtKB-EC"/>
</dbReference>
<keyword evidence="9" id="KW-0153">Cholesterol metabolism</keyword>
<evidence type="ECO:0000256" key="4">
    <source>
        <dbReference type="ARBA" id="ARBA00004826"/>
    </source>
</evidence>
<evidence type="ECO:0000256" key="2">
    <source>
        <dbReference type="ARBA" id="ARBA00001946"/>
    </source>
</evidence>
<keyword evidence="13" id="KW-0414">Isoprene biosynthesis</keyword>
<evidence type="ECO:0000256" key="5">
    <source>
        <dbReference type="ARBA" id="ARBA00007579"/>
    </source>
</evidence>
<dbReference type="GO" id="GO:0006695">
    <property type="term" value="P:cholesterol biosynthetic process"/>
    <property type="evidence" value="ECO:0007669"/>
    <property type="project" value="UniProtKB-KW"/>
</dbReference>
<evidence type="ECO:0000256" key="10">
    <source>
        <dbReference type="ARBA" id="ARBA00022842"/>
    </source>
</evidence>
<dbReference type="PROSITE" id="PS51462">
    <property type="entry name" value="NUDIX"/>
    <property type="match status" value="1"/>
</dbReference>
<dbReference type="EC" id="5.3.3.2" evidence="6"/>
<evidence type="ECO:0000256" key="11">
    <source>
        <dbReference type="ARBA" id="ARBA00022955"/>
    </source>
</evidence>
<protein>
    <recommendedName>
        <fullName evidence="6">isopentenyl-diphosphate Delta-isomerase</fullName>
        <ecNumber evidence="6">5.3.3.2</ecNumber>
    </recommendedName>
</protein>
<dbReference type="AlphaFoldDB" id="A0A8I6R9X9"/>
<feature type="domain" description="Nudix hydrolase" evidence="15">
    <location>
        <begin position="56"/>
        <end position="204"/>
    </location>
</feature>
<comment type="pathway">
    <text evidence="4">Isoprenoid biosynthesis; dimethylallyl diphosphate biosynthesis; dimethylallyl diphosphate from isopentenyl diphosphate: step 1/1.</text>
</comment>
<dbReference type="OrthoDB" id="510307at2759"/>
<evidence type="ECO:0000256" key="13">
    <source>
        <dbReference type="ARBA" id="ARBA00023229"/>
    </source>
</evidence>
<accession>A0A8I6R9X9</accession>
<dbReference type="PANTHER" id="PTHR10885:SF0">
    <property type="entry name" value="ISOPENTENYL-DIPHOSPHATE DELTA-ISOMERASE"/>
    <property type="match status" value="1"/>
</dbReference>
<keyword evidence="14" id="KW-0413">Isomerase</keyword>
<dbReference type="NCBIfam" id="TIGR02150">
    <property type="entry name" value="IPP_isom_1"/>
    <property type="match status" value="1"/>
</dbReference>
<dbReference type="CDD" id="cd02885">
    <property type="entry name" value="NUDIX_IPP_Isomerase"/>
    <property type="match status" value="1"/>
</dbReference>
<keyword evidence="17" id="KW-1185">Reference proteome</keyword>
<evidence type="ECO:0000259" key="15">
    <source>
        <dbReference type="PROSITE" id="PS51462"/>
    </source>
</evidence>
<evidence type="ECO:0000256" key="6">
    <source>
        <dbReference type="ARBA" id="ARBA00012057"/>
    </source>
</evidence>
<sequence>MLKLLVPRVRLFSTVVQAINHVQEASLNEKCILVNEKDKAVGQASKRDCHMVGSLLLHRAFSVFLFNSKNELLLQKRSSTKVTFPDHITNTCCSHPLYDINDERIEPGALGVKLAAIRRLEFELGISQNLVAPEDLHYITRILYKSIGDGNWGEHEIDYILLIKKDLPVKPNPDEVSKVFYVPRDDFSDYMDKLKDPVTPWFKLVSNNGLKTWWDNIHRIDQYKDHVTIHRFDQH</sequence>
<reference evidence="16" key="1">
    <citation type="submission" date="2022-01" db="UniProtKB">
        <authorList>
            <consortium name="EnsemblMetazoa"/>
        </authorList>
    </citation>
    <scope>IDENTIFICATION</scope>
</reference>
<name>A0A8I6R9X9_CIMLE</name>
<dbReference type="InterPro" id="IPR011876">
    <property type="entry name" value="IsopentenylPP_isomerase_typ1"/>
</dbReference>
<comment type="cofactor">
    <cofactor evidence="2">
        <name>Mg(2+)</name>
        <dbReference type="ChEBI" id="CHEBI:18420"/>
    </cofactor>
</comment>
<dbReference type="UniPathway" id="UPA00059">
    <property type="reaction ID" value="UER00104"/>
</dbReference>
<dbReference type="InterPro" id="IPR015797">
    <property type="entry name" value="NUDIX_hydrolase-like_dom_sf"/>
</dbReference>
<evidence type="ECO:0000313" key="17">
    <source>
        <dbReference type="Proteomes" id="UP000494040"/>
    </source>
</evidence>
<keyword evidence="9" id="KW-0756">Sterol biosynthesis</keyword>
<evidence type="ECO:0000256" key="8">
    <source>
        <dbReference type="ARBA" id="ARBA00022723"/>
    </source>
</evidence>
<evidence type="ECO:0000256" key="12">
    <source>
        <dbReference type="ARBA" id="ARBA00023098"/>
    </source>
</evidence>
<dbReference type="Pfam" id="PF00293">
    <property type="entry name" value="NUDIX"/>
    <property type="match status" value="1"/>
</dbReference>
<dbReference type="GO" id="GO:0005737">
    <property type="term" value="C:cytoplasm"/>
    <property type="evidence" value="ECO:0007669"/>
    <property type="project" value="TreeGrafter"/>
</dbReference>
<dbReference type="PANTHER" id="PTHR10885">
    <property type="entry name" value="ISOPENTENYL-DIPHOSPHATE DELTA-ISOMERASE"/>
    <property type="match status" value="1"/>
</dbReference>
<evidence type="ECO:0000256" key="1">
    <source>
        <dbReference type="ARBA" id="ARBA00000374"/>
    </source>
</evidence>
<comment type="catalytic activity">
    <reaction evidence="1">
        <text>isopentenyl diphosphate = dimethylallyl diphosphate</text>
        <dbReference type="Rhea" id="RHEA:23284"/>
        <dbReference type="ChEBI" id="CHEBI:57623"/>
        <dbReference type="ChEBI" id="CHEBI:128769"/>
        <dbReference type="EC" id="5.3.3.2"/>
    </reaction>
</comment>
<evidence type="ECO:0000256" key="14">
    <source>
        <dbReference type="ARBA" id="ARBA00023235"/>
    </source>
</evidence>
<dbReference type="InterPro" id="IPR000086">
    <property type="entry name" value="NUDIX_hydrolase_dom"/>
</dbReference>
<comment type="function">
    <text evidence="3">Catalyzes the 1,3-allylic rearrangement of the homoallylic substrate isopentenyl (IPP) to its highly electrophilic allylic isomer, dimethylallyl diphosphate (DMAPP).</text>
</comment>
<organism evidence="16 17">
    <name type="scientific">Cimex lectularius</name>
    <name type="common">Bed bug</name>
    <name type="synonym">Acanthia lectularia</name>
    <dbReference type="NCBI Taxonomy" id="79782"/>
    <lineage>
        <taxon>Eukaryota</taxon>
        <taxon>Metazoa</taxon>
        <taxon>Ecdysozoa</taxon>
        <taxon>Arthropoda</taxon>
        <taxon>Hexapoda</taxon>
        <taxon>Insecta</taxon>
        <taxon>Pterygota</taxon>
        <taxon>Neoptera</taxon>
        <taxon>Paraneoptera</taxon>
        <taxon>Hemiptera</taxon>
        <taxon>Heteroptera</taxon>
        <taxon>Panheteroptera</taxon>
        <taxon>Cimicomorpha</taxon>
        <taxon>Cimicidae</taxon>
        <taxon>Cimex</taxon>
    </lineage>
</organism>
<keyword evidence="12" id="KW-0443">Lipid metabolism</keyword>
<evidence type="ECO:0000256" key="9">
    <source>
        <dbReference type="ARBA" id="ARBA00022778"/>
    </source>
</evidence>
<evidence type="ECO:0000313" key="16">
    <source>
        <dbReference type="EnsemblMetazoa" id="XP_014241266.1"/>
    </source>
</evidence>
<dbReference type="OMA" id="KAPFDNG"/>
<evidence type="ECO:0000256" key="3">
    <source>
        <dbReference type="ARBA" id="ARBA00003951"/>
    </source>
</evidence>
<keyword evidence="9" id="KW-1207">Sterol metabolism</keyword>
<proteinExistence type="inferred from homology"/>
<dbReference type="KEGG" id="clec:106661987"/>
<dbReference type="GO" id="GO:0050992">
    <property type="term" value="P:dimethylallyl diphosphate biosynthetic process"/>
    <property type="evidence" value="ECO:0007669"/>
    <property type="project" value="UniProtKB-UniPathway"/>
</dbReference>
<dbReference type="FunFam" id="3.90.79.10:FF:000012">
    <property type="entry name" value="Isopentenyl-diphosphate Delta-isomerase 1"/>
    <property type="match status" value="1"/>
</dbReference>
<dbReference type="SUPFAM" id="SSF55811">
    <property type="entry name" value="Nudix"/>
    <property type="match status" value="1"/>
</dbReference>
<keyword evidence="9" id="KW-0152">Cholesterol biosynthesis</keyword>
<keyword evidence="7" id="KW-0444">Lipid biosynthesis</keyword>
<keyword evidence="9" id="KW-0753">Steroid metabolism</keyword>
<dbReference type="Proteomes" id="UP000494040">
    <property type="component" value="Unassembled WGS sequence"/>
</dbReference>
<keyword evidence="11" id="KW-0752">Steroid biosynthesis</keyword>
<dbReference type="Gene3D" id="3.90.79.10">
    <property type="entry name" value="Nucleoside Triphosphate Pyrophosphohydrolase"/>
    <property type="match status" value="1"/>
</dbReference>
<dbReference type="GO" id="GO:0009240">
    <property type="term" value="P:isopentenyl diphosphate biosynthetic process"/>
    <property type="evidence" value="ECO:0007669"/>
    <property type="project" value="TreeGrafter"/>
</dbReference>